<proteinExistence type="predicted"/>
<dbReference type="Proteomes" id="UP000003675">
    <property type="component" value="Unassembled WGS sequence"/>
</dbReference>
<sequence>MALGSKSRNQFAGPLFPEGAPIKVDNVWSELGGISMAEKKATVKIDTTVLQGQIDRLRKIIPSLAIYDITLEDLELLVKIIKSNNKGK</sequence>
<dbReference type="EMBL" id="ACLL01000051">
    <property type="protein sequence ID" value="EEW53058.1"/>
    <property type="molecule type" value="Genomic_DNA"/>
</dbReference>
<dbReference type="HOGENOM" id="CLU_2465032_0_0_9"/>
<comment type="caution">
    <text evidence="1">The sequence shown here is derived from an EMBL/GenBank/DDBJ whole genome shotgun (WGS) entry which is preliminary data.</text>
</comment>
<dbReference type="STRING" id="525309.HMPREF0494_1781"/>
<gene>
    <name evidence="1" type="ORF">HMPREF0494_1781</name>
</gene>
<evidence type="ECO:0000313" key="2">
    <source>
        <dbReference type="Proteomes" id="UP000003675"/>
    </source>
</evidence>
<protein>
    <submittedName>
        <fullName evidence="1">Uncharacterized protein</fullName>
    </submittedName>
</protein>
<reference evidence="1 2" key="1">
    <citation type="submission" date="2009-09" db="EMBL/GenBank/DDBJ databases">
        <authorList>
            <person name="Qin X."/>
            <person name="Bachman B."/>
            <person name="Battles P."/>
            <person name="Bell A."/>
            <person name="Bess C."/>
            <person name="Bickham C."/>
            <person name="Chaboub L."/>
            <person name="Chen D."/>
            <person name="Coyle M."/>
            <person name="Deiros D.R."/>
            <person name="Dinh H."/>
            <person name="Forbes L."/>
            <person name="Fowler G."/>
            <person name="Francisco L."/>
            <person name="Fu Q."/>
            <person name="Gubbala S."/>
            <person name="Hale W."/>
            <person name="Han Y."/>
            <person name="Hemphill L."/>
            <person name="Highlander S.K."/>
            <person name="Hirani K."/>
            <person name="Hogues M."/>
            <person name="Jackson L."/>
            <person name="Jakkamsetti A."/>
            <person name="Javaid M."/>
            <person name="Jiang H."/>
            <person name="Korchina V."/>
            <person name="Kovar C."/>
            <person name="Lara F."/>
            <person name="Lee S."/>
            <person name="Mata R."/>
            <person name="Mathew T."/>
            <person name="Moen C."/>
            <person name="Morales K."/>
            <person name="Munidasa M."/>
            <person name="Nazareth L."/>
            <person name="Ngo R."/>
            <person name="Nguyen L."/>
            <person name="Okwuonu G."/>
            <person name="Ongeri F."/>
            <person name="Patil S."/>
            <person name="Petrosino J."/>
            <person name="Pham C."/>
            <person name="Pham P."/>
            <person name="Pu L.-L."/>
            <person name="Puazo M."/>
            <person name="Raj R."/>
            <person name="Reid J."/>
            <person name="Rouhana J."/>
            <person name="Saada N."/>
            <person name="Shang Y."/>
            <person name="Simmons D."/>
            <person name="Thornton R."/>
            <person name="Warren J."/>
            <person name="Weissenberger G."/>
            <person name="Zhang J."/>
            <person name="Zhang L."/>
            <person name="Zhou C."/>
            <person name="Zhu D."/>
            <person name="Muzny D."/>
            <person name="Worley K."/>
            <person name="Gibbs R."/>
        </authorList>
    </citation>
    <scope>NUCLEOTIDE SEQUENCE [LARGE SCALE GENOMIC DNA]</scope>
    <source>
        <strain evidence="1 2">DSM 16041</strain>
    </source>
</reference>
<evidence type="ECO:0000313" key="1">
    <source>
        <dbReference type="EMBL" id="EEW53058.1"/>
    </source>
</evidence>
<dbReference type="AlphaFoldDB" id="C8P8Y7"/>
<name>C8P8Y7_9LACO</name>
<accession>C8P8Y7</accession>
<organism evidence="1 2">
    <name type="scientific">Limosilactobacillus antri DSM 16041</name>
    <dbReference type="NCBI Taxonomy" id="525309"/>
    <lineage>
        <taxon>Bacteria</taxon>
        <taxon>Bacillati</taxon>
        <taxon>Bacillota</taxon>
        <taxon>Bacilli</taxon>
        <taxon>Lactobacillales</taxon>
        <taxon>Lactobacillaceae</taxon>
        <taxon>Limosilactobacillus</taxon>
    </lineage>
</organism>